<evidence type="ECO:0000256" key="3">
    <source>
        <dbReference type="PROSITE-ProRule" id="PRU00492"/>
    </source>
</evidence>
<dbReference type="PROSITE" id="PS51161">
    <property type="entry name" value="ATP_CONE"/>
    <property type="match status" value="1"/>
</dbReference>
<evidence type="ECO:0000313" key="7">
    <source>
        <dbReference type="Proteomes" id="UP000317093"/>
    </source>
</evidence>
<organism evidence="6 7">
    <name type="scientific">Kolteria novifilia</name>
    <dbReference type="NCBI Taxonomy" id="2527975"/>
    <lineage>
        <taxon>Bacteria</taxon>
        <taxon>Pseudomonadati</taxon>
        <taxon>Planctomycetota</taxon>
        <taxon>Planctomycetia</taxon>
        <taxon>Kolteriales</taxon>
        <taxon>Kolteriaceae</taxon>
        <taxon>Kolteria</taxon>
    </lineage>
</organism>
<gene>
    <name evidence="6" type="ORF">Pan216_19820</name>
</gene>
<evidence type="ECO:0000313" key="6">
    <source>
        <dbReference type="EMBL" id="QDU61128.1"/>
    </source>
</evidence>
<dbReference type="Pfam" id="PF03477">
    <property type="entry name" value="ATP-cone"/>
    <property type="match status" value="1"/>
</dbReference>
<proteinExistence type="predicted"/>
<evidence type="ECO:0000259" key="5">
    <source>
        <dbReference type="PROSITE" id="PS51161"/>
    </source>
</evidence>
<evidence type="ECO:0000256" key="4">
    <source>
        <dbReference type="SAM" id="MobiDB-lite"/>
    </source>
</evidence>
<feature type="domain" description="ATP-cone" evidence="5">
    <location>
        <begin position="18"/>
        <end position="111"/>
    </location>
</feature>
<dbReference type="OrthoDB" id="9804622at2"/>
<keyword evidence="7" id="KW-1185">Reference proteome</keyword>
<keyword evidence="1 3" id="KW-0547">Nucleotide-binding</keyword>
<sequence length="692" mass="76784">MNLLPEDLPAELWPEAVQFVRKRDGSVEPFDPAKLVGSLYAARQEVEPESAAFDAQEFAQAALHFLIEEFEGRTPSTSDIGETVTKVLRELGQGPTAQLYADYRDRRQSRRDSMKIVEQEGAAEHSAKSSGTAPEEASAWSTSGRTRVQSWDKGRLARALETDADLDPVTAREIAATTERYLLAGDFHRIPSGLVRELVDYELRERGLHHVLQRRGLLGIPTNILRERLASKEDPDAVMRWAGREILNQYSLKEVFSPDIAGLHQEGLIYLFDAATPGQWAAGSVDVVALAQRTSGSRAFLDELERSLDEVARKIVGTIALDGVDATLALWSDLGDDPVELADRFASILSGILRGRESRFIVNLYARVTPWAADLLSGGPLFSTEPSREQHAFASKFALRLAERVLEGAQLQRRCRLDLHPPMEGDEEELKETLRPWWRWLVRDTPLALSFDRGETSLGEGLRRVRGRRPAVYQYVGIMLPRLYRRLGEGSDAATIIERLGLLCESSVRAGVQRREFLRHSASFSEMRPSASALSLVVVPFGLDWLVYKLIGRSISSDAGALSLAEQIVSRLQHRLRREGRPYQLATIVDGHPAALDEMEMPSVEGESNQLWGVTPSLAGPGPRQQILAGARLHSGVGGGTTYCRLPPSSEIDFEEILDLAVMAARRTETSRLKFVFPSPAKQSTLGDDWLP</sequence>
<dbReference type="EMBL" id="CP036279">
    <property type="protein sequence ID" value="QDU61128.1"/>
    <property type="molecule type" value="Genomic_DNA"/>
</dbReference>
<dbReference type="GO" id="GO:0005524">
    <property type="term" value="F:ATP binding"/>
    <property type="evidence" value="ECO:0007669"/>
    <property type="project" value="UniProtKB-UniRule"/>
</dbReference>
<evidence type="ECO:0000256" key="2">
    <source>
        <dbReference type="ARBA" id="ARBA00022840"/>
    </source>
</evidence>
<dbReference type="InterPro" id="IPR005144">
    <property type="entry name" value="ATP-cone_dom"/>
</dbReference>
<feature type="region of interest" description="Disordered" evidence="4">
    <location>
        <begin position="118"/>
        <end position="146"/>
    </location>
</feature>
<dbReference type="RefSeq" id="WP_145257762.1">
    <property type="nucleotide sequence ID" value="NZ_CP036279.1"/>
</dbReference>
<dbReference type="AlphaFoldDB" id="A0A518B2C3"/>
<keyword evidence="2 3" id="KW-0067">ATP-binding</keyword>
<accession>A0A518B2C3</accession>
<name>A0A518B2C3_9BACT</name>
<evidence type="ECO:0000256" key="1">
    <source>
        <dbReference type="ARBA" id="ARBA00022741"/>
    </source>
</evidence>
<feature type="compositionally biased region" description="Basic and acidic residues" evidence="4">
    <location>
        <begin position="118"/>
        <end position="127"/>
    </location>
</feature>
<protein>
    <submittedName>
        <fullName evidence="6">Anaerobic ribonucleoside triphosphate reductase</fullName>
    </submittedName>
</protein>
<dbReference type="Proteomes" id="UP000317093">
    <property type="component" value="Chromosome"/>
</dbReference>
<dbReference type="KEGG" id="knv:Pan216_19820"/>
<reference evidence="6 7" key="1">
    <citation type="submission" date="2019-02" db="EMBL/GenBank/DDBJ databases">
        <title>Deep-cultivation of Planctomycetes and their phenomic and genomic characterization uncovers novel biology.</title>
        <authorList>
            <person name="Wiegand S."/>
            <person name="Jogler M."/>
            <person name="Boedeker C."/>
            <person name="Pinto D."/>
            <person name="Vollmers J."/>
            <person name="Rivas-Marin E."/>
            <person name="Kohn T."/>
            <person name="Peeters S.H."/>
            <person name="Heuer A."/>
            <person name="Rast P."/>
            <person name="Oberbeckmann S."/>
            <person name="Bunk B."/>
            <person name="Jeske O."/>
            <person name="Meyerdierks A."/>
            <person name="Storesund J.E."/>
            <person name="Kallscheuer N."/>
            <person name="Luecker S."/>
            <person name="Lage O.M."/>
            <person name="Pohl T."/>
            <person name="Merkel B.J."/>
            <person name="Hornburger P."/>
            <person name="Mueller R.-W."/>
            <person name="Bruemmer F."/>
            <person name="Labrenz M."/>
            <person name="Spormann A.M."/>
            <person name="Op den Camp H."/>
            <person name="Overmann J."/>
            <person name="Amann R."/>
            <person name="Jetten M.S.M."/>
            <person name="Mascher T."/>
            <person name="Medema M.H."/>
            <person name="Devos D.P."/>
            <person name="Kaster A.-K."/>
            <person name="Ovreas L."/>
            <person name="Rohde M."/>
            <person name="Galperin M.Y."/>
            <person name="Jogler C."/>
        </authorList>
    </citation>
    <scope>NUCLEOTIDE SEQUENCE [LARGE SCALE GENOMIC DNA]</scope>
    <source>
        <strain evidence="6 7">Pan216</strain>
    </source>
</reference>